<dbReference type="PANTHER" id="PTHR24148:SF64">
    <property type="entry name" value="HETEROKARYON INCOMPATIBILITY DOMAIN-CONTAINING PROTEIN"/>
    <property type="match status" value="1"/>
</dbReference>
<sequence>MADPSIYPHELASRTIRLLAVEPGDRETPLRCQLAETYLDTTSISYYALSYCWGPNHSLIEITCNSRPLFVTPNLHAFLLEYRHRGTNIPLWVDAICIDQSNNSERTSQVRMMDQIYSRADCVVVWLGEAKATDRLAVDVLRLIHVVWASTPKVSHLDHSRDVLAHDAWLSSNVPQVSWNALAAFLLRPWFSRMWMYVTHRP</sequence>
<keyword evidence="3" id="KW-1185">Reference proteome</keyword>
<dbReference type="AlphaFoldDB" id="A0A8H7AZG6"/>
<dbReference type="EMBL" id="JAAABM010000016">
    <property type="protein sequence ID" value="KAF7672487.1"/>
    <property type="molecule type" value="Genomic_DNA"/>
</dbReference>
<dbReference type="InterPro" id="IPR052895">
    <property type="entry name" value="HetReg/Transcr_Mod"/>
</dbReference>
<evidence type="ECO:0000259" key="1">
    <source>
        <dbReference type="Pfam" id="PF06985"/>
    </source>
</evidence>
<feature type="domain" description="Heterokaryon incompatibility" evidence="1">
    <location>
        <begin position="46"/>
        <end position="197"/>
    </location>
</feature>
<comment type="caution">
    <text evidence="2">The sequence shown here is derived from an EMBL/GenBank/DDBJ whole genome shotgun (WGS) entry which is preliminary data.</text>
</comment>
<organism evidence="2 3">
    <name type="scientific">Alternaria burnsii</name>
    <dbReference type="NCBI Taxonomy" id="1187904"/>
    <lineage>
        <taxon>Eukaryota</taxon>
        <taxon>Fungi</taxon>
        <taxon>Dikarya</taxon>
        <taxon>Ascomycota</taxon>
        <taxon>Pezizomycotina</taxon>
        <taxon>Dothideomycetes</taxon>
        <taxon>Pleosporomycetidae</taxon>
        <taxon>Pleosporales</taxon>
        <taxon>Pleosporineae</taxon>
        <taxon>Pleosporaceae</taxon>
        <taxon>Alternaria</taxon>
        <taxon>Alternaria sect. Alternaria</taxon>
    </lineage>
</organism>
<evidence type="ECO:0000313" key="2">
    <source>
        <dbReference type="EMBL" id="KAF7672487.1"/>
    </source>
</evidence>
<proteinExistence type="predicted"/>
<evidence type="ECO:0000313" key="3">
    <source>
        <dbReference type="Proteomes" id="UP000596902"/>
    </source>
</evidence>
<dbReference type="PANTHER" id="PTHR24148">
    <property type="entry name" value="ANKYRIN REPEAT DOMAIN-CONTAINING PROTEIN 39 HOMOLOG-RELATED"/>
    <property type="match status" value="1"/>
</dbReference>
<dbReference type="GeneID" id="62207743"/>
<protein>
    <submittedName>
        <fullName evidence="2">Het-domain-containing protein</fullName>
    </submittedName>
</protein>
<name>A0A8H7AZG6_9PLEO</name>
<accession>A0A8H7AZG6</accession>
<dbReference type="Pfam" id="PF06985">
    <property type="entry name" value="HET"/>
    <property type="match status" value="1"/>
</dbReference>
<dbReference type="RefSeq" id="XP_038782840.1">
    <property type="nucleotide sequence ID" value="XM_038934565.1"/>
</dbReference>
<dbReference type="Proteomes" id="UP000596902">
    <property type="component" value="Unassembled WGS sequence"/>
</dbReference>
<gene>
    <name evidence="2" type="ORF">GT037_009518</name>
</gene>
<dbReference type="InterPro" id="IPR010730">
    <property type="entry name" value="HET"/>
</dbReference>
<reference evidence="2" key="2">
    <citation type="submission" date="2020-08" db="EMBL/GenBank/DDBJ databases">
        <title>Draft Genome Sequence of Cumin Blight Pathogen Alternaria burnsii.</title>
        <authorList>
            <person name="Feng Z."/>
        </authorList>
    </citation>
    <scope>NUCLEOTIDE SEQUENCE</scope>
    <source>
        <strain evidence="2">CBS107.38</strain>
    </source>
</reference>
<reference evidence="2" key="1">
    <citation type="submission" date="2020-01" db="EMBL/GenBank/DDBJ databases">
        <authorList>
            <person name="Feng Z.H.Z."/>
        </authorList>
    </citation>
    <scope>NUCLEOTIDE SEQUENCE</scope>
    <source>
        <strain evidence="2">CBS107.38</strain>
    </source>
</reference>